<dbReference type="GO" id="GO:0004896">
    <property type="term" value="F:cytokine receptor activity"/>
    <property type="evidence" value="ECO:0007669"/>
    <property type="project" value="TreeGrafter"/>
</dbReference>
<dbReference type="PANTHER" id="PTHR23037:SF35">
    <property type="entry name" value="FIBRONECTIN TYPE-III DOMAIN-CONTAINING PROTEIN"/>
    <property type="match status" value="1"/>
</dbReference>
<dbReference type="InterPro" id="IPR003961">
    <property type="entry name" value="FN3_dom"/>
</dbReference>
<dbReference type="Ensembl" id="ENSKMAT00000011812.1">
    <property type="protein sequence ID" value="ENSKMAP00000011633.1"/>
    <property type="gene ID" value="ENSKMAG00000008757.1"/>
</dbReference>
<dbReference type="PROSITE" id="PS50853">
    <property type="entry name" value="FN3"/>
    <property type="match status" value="1"/>
</dbReference>
<dbReference type="Gene3D" id="2.60.40.10">
    <property type="entry name" value="Immunoglobulins"/>
    <property type="match status" value="2"/>
</dbReference>
<dbReference type="InterPro" id="IPR036116">
    <property type="entry name" value="FN3_sf"/>
</dbReference>
<reference evidence="12" key="1">
    <citation type="submission" date="2025-08" db="UniProtKB">
        <authorList>
            <consortium name="Ensembl"/>
        </authorList>
    </citation>
    <scope>IDENTIFICATION</scope>
</reference>
<organism evidence="12 13">
    <name type="scientific">Kryptolebias marmoratus</name>
    <name type="common">Mangrove killifish</name>
    <name type="synonym">Rivulus marmoratus</name>
    <dbReference type="NCBI Taxonomy" id="37003"/>
    <lineage>
        <taxon>Eukaryota</taxon>
        <taxon>Metazoa</taxon>
        <taxon>Chordata</taxon>
        <taxon>Craniata</taxon>
        <taxon>Vertebrata</taxon>
        <taxon>Euteleostomi</taxon>
        <taxon>Actinopterygii</taxon>
        <taxon>Neopterygii</taxon>
        <taxon>Teleostei</taxon>
        <taxon>Neoteleostei</taxon>
        <taxon>Acanthomorphata</taxon>
        <taxon>Ovalentaria</taxon>
        <taxon>Atherinomorphae</taxon>
        <taxon>Cyprinodontiformes</taxon>
        <taxon>Rivulidae</taxon>
        <taxon>Kryptolebias</taxon>
    </lineage>
</organism>
<dbReference type="SUPFAM" id="SSF49265">
    <property type="entry name" value="Fibronectin type III"/>
    <property type="match status" value="2"/>
</dbReference>
<accession>A0A3Q3A5H1</accession>
<proteinExistence type="predicted"/>
<dbReference type="Proteomes" id="UP000264800">
    <property type="component" value="Unplaced"/>
</dbReference>
<keyword evidence="8" id="KW-0325">Glycoprotein</keyword>
<sequence>MSARLLLFLCLFGPIMAQNPPDVTCRVMNLEYVHCSWNSQSVPEVNYTFSSWFGNKKESTCDEYVFENNTAVGCNQPCEKGDRFYTFHTVLRHGDKTYPMAHNVKDKVQLNPPTNLTVKNENDFNLWFYWNQSTTRCVEYKVRYRQNNNKWEESKVAAERQSYCINFPSSTSRYELQVRSRITDSCGKSEIWSDWSEPVVWGSNNSTHTNIINESMSVWTPVLYAVGAITLILLVLMLLHYERLRIILVPVVPKPSLKSPDVKDWFQYPKGLMKEGFKANYNEQACLVREYTYISQSATDSTDTSVLTATTYQTDCSVLIAGIESEDPPNFYSFPVSSEDEQQISV</sequence>
<dbReference type="STRING" id="37003.ENSKMAP00000011633"/>
<dbReference type="GeneID" id="108238928"/>
<keyword evidence="6" id="KW-1015">Disulfide bond</keyword>
<evidence type="ECO:0000256" key="7">
    <source>
        <dbReference type="ARBA" id="ARBA00023170"/>
    </source>
</evidence>
<keyword evidence="13" id="KW-1185">Reference proteome</keyword>
<evidence type="ECO:0000256" key="8">
    <source>
        <dbReference type="ARBA" id="ARBA00023180"/>
    </source>
</evidence>
<evidence type="ECO:0000256" key="6">
    <source>
        <dbReference type="ARBA" id="ARBA00023157"/>
    </source>
</evidence>
<evidence type="ECO:0000256" key="2">
    <source>
        <dbReference type="ARBA" id="ARBA00022692"/>
    </source>
</evidence>
<evidence type="ECO:0000313" key="13">
    <source>
        <dbReference type="Proteomes" id="UP000264800"/>
    </source>
</evidence>
<dbReference type="PANTHER" id="PTHR23037">
    <property type="entry name" value="CYTOKINE RECEPTOR"/>
    <property type="match status" value="1"/>
</dbReference>
<dbReference type="InterPro" id="IPR013783">
    <property type="entry name" value="Ig-like_fold"/>
</dbReference>
<dbReference type="Pfam" id="PF21604">
    <property type="entry name" value="CRLF2_D1"/>
    <property type="match status" value="1"/>
</dbReference>
<feature type="domain" description="Fibronectin type-III" evidence="11">
    <location>
        <begin position="112"/>
        <end position="207"/>
    </location>
</feature>
<dbReference type="GO" id="GO:0009897">
    <property type="term" value="C:external side of plasma membrane"/>
    <property type="evidence" value="ECO:0007669"/>
    <property type="project" value="TreeGrafter"/>
</dbReference>
<evidence type="ECO:0000256" key="3">
    <source>
        <dbReference type="ARBA" id="ARBA00022729"/>
    </source>
</evidence>
<evidence type="ECO:0000256" key="1">
    <source>
        <dbReference type="ARBA" id="ARBA00004479"/>
    </source>
</evidence>
<evidence type="ECO:0000313" key="12">
    <source>
        <dbReference type="Ensembl" id="ENSKMAP00000011633.1"/>
    </source>
</evidence>
<dbReference type="GeneTree" id="ENSGT00940000164309"/>
<evidence type="ECO:0000256" key="9">
    <source>
        <dbReference type="SAM" id="Phobius"/>
    </source>
</evidence>
<evidence type="ECO:0000259" key="11">
    <source>
        <dbReference type="PROSITE" id="PS50853"/>
    </source>
</evidence>
<keyword evidence="5 9" id="KW-0472">Membrane</keyword>
<reference evidence="12" key="2">
    <citation type="submission" date="2025-09" db="UniProtKB">
        <authorList>
            <consortium name="Ensembl"/>
        </authorList>
    </citation>
    <scope>IDENTIFICATION</scope>
</reference>
<dbReference type="RefSeq" id="XP_017276786.1">
    <property type="nucleotide sequence ID" value="XM_017421297.3"/>
</dbReference>
<evidence type="ECO:0000256" key="5">
    <source>
        <dbReference type="ARBA" id="ARBA00023136"/>
    </source>
</evidence>
<feature type="transmembrane region" description="Helical" evidence="9">
    <location>
        <begin position="218"/>
        <end position="239"/>
    </location>
</feature>
<feature type="chain" id="PRO_5018586924" evidence="10">
    <location>
        <begin position="18"/>
        <end position="346"/>
    </location>
</feature>
<dbReference type="AlphaFoldDB" id="A0A3Q3A5H1"/>
<evidence type="ECO:0000256" key="4">
    <source>
        <dbReference type="ARBA" id="ARBA00022989"/>
    </source>
</evidence>
<protein>
    <submittedName>
        <fullName evidence="12">Cytokine receptor common subunit gamma-like</fullName>
    </submittedName>
</protein>
<dbReference type="InterPro" id="IPR048651">
    <property type="entry name" value="CRLF2-like_D1"/>
</dbReference>
<dbReference type="KEGG" id="kmr:108238928"/>
<keyword evidence="7" id="KW-0675">Receptor</keyword>
<evidence type="ECO:0000256" key="10">
    <source>
        <dbReference type="SAM" id="SignalP"/>
    </source>
</evidence>
<dbReference type="OrthoDB" id="8942047at2759"/>
<comment type="subcellular location">
    <subcellularLocation>
        <location evidence="1">Membrane</location>
        <topology evidence="1">Single-pass type I membrane protein</topology>
    </subcellularLocation>
</comment>
<keyword evidence="2 9" id="KW-0812">Transmembrane</keyword>
<keyword evidence="3 10" id="KW-0732">Signal</keyword>
<dbReference type="FunFam" id="2.60.40.10:FF:000754">
    <property type="entry name" value="Cytokine receptor common subunit gamma"/>
    <property type="match status" value="1"/>
</dbReference>
<keyword evidence="4 9" id="KW-1133">Transmembrane helix</keyword>
<feature type="signal peptide" evidence="10">
    <location>
        <begin position="1"/>
        <end position="17"/>
    </location>
</feature>
<name>A0A3Q3A5H1_KRYMA</name>